<sequence>MLRSVVAGLMVGGQAEQVASGAELSADPVPRGGCRADGLTLSTDPAAVHHDVLVGDVILDVALHGLQ</sequence>
<dbReference type="AlphaFoldDB" id="A0A1C6V017"/>
<keyword evidence="2" id="KW-1185">Reference proteome</keyword>
<proteinExistence type="predicted"/>
<evidence type="ECO:0000313" key="2">
    <source>
        <dbReference type="Proteomes" id="UP000199696"/>
    </source>
</evidence>
<dbReference type="Proteomes" id="UP000199696">
    <property type="component" value="Unassembled WGS sequence"/>
</dbReference>
<name>A0A1C6V017_9ACTN</name>
<accession>A0A1C6V017</accession>
<organism evidence="1 2">
    <name type="scientific">Micromonospora eburnea</name>
    <dbReference type="NCBI Taxonomy" id="227316"/>
    <lineage>
        <taxon>Bacteria</taxon>
        <taxon>Bacillati</taxon>
        <taxon>Actinomycetota</taxon>
        <taxon>Actinomycetes</taxon>
        <taxon>Micromonosporales</taxon>
        <taxon>Micromonosporaceae</taxon>
        <taxon>Micromonospora</taxon>
    </lineage>
</organism>
<dbReference type="EMBL" id="FMHY01000002">
    <property type="protein sequence ID" value="SCL59622.1"/>
    <property type="molecule type" value="Genomic_DNA"/>
</dbReference>
<protein>
    <submittedName>
        <fullName evidence="1">Uncharacterized protein</fullName>
    </submittedName>
</protein>
<evidence type="ECO:0000313" key="1">
    <source>
        <dbReference type="EMBL" id="SCL59622.1"/>
    </source>
</evidence>
<gene>
    <name evidence="1" type="ORF">GA0070604_4104</name>
</gene>
<reference evidence="2" key="1">
    <citation type="submission" date="2016-06" db="EMBL/GenBank/DDBJ databases">
        <authorList>
            <person name="Varghese N."/>
            <person name="Submissions Spin"/>
        </authorList>
    </citation>
    <scope>NUCLEOTIDE SEQUENCE [LARGE SCALE GENOMIC DNA]</scope>
    <source>
        <strain evidence="2">DSM 44814</strain>
    </source>
</reference>